<gene>
    <name evidence="1" type="ORF">SAMN05421677_13043</name>
</gene>
<dbReference type="AlphaFoldDB" id="A0A1H0V3Q6"/>
<keyword evidence="2" id="KW-1185">Reference proteome</keyword>
<dbReference type="Proteomes" id="UP000198860">
    <property type="component" value="Unassembled WGS sequence"/>
</dbReference>
<reference evidence="2" key="1">
    <citation type="submission" date="2016-10" db="EMBL/GenBank/DDBJ databases">
        <authorList>
            <person name="Varghese N."/>
            <person name="Submissions S."/>
        </authorList>
    </citation>
    <scope>NUCLEOTIDE SEQUENCE [LARGE SCALE GENOMIC DNA]</scope>
    <source>
        <strain evidence="2">CGMCC 1.3703</strain>
    </source>
</reference>
<protein>
    <submittedName>
        <fullName evidence="1">Uncharacterized protein</fullName>
    </submittedName>
</protein>
<dbReference type="STRING" id="240303.SAMN05421677_13043"/>
<organism evidence="1 2">
    <name type="scientific">Halobacillus aidingensis</name>
    <dbReference type="NCBI Taxonomy" id="240303"/>
    <lineage>
        <taxon>Bacteria</taxon>
        <taxon>Bacillati</taxon>
        <taxon>Bacillota</taxon>
        <taxon>Bacilli</taxon>
        <taxon>Bacillales</taxon>
        <taxon>Bacillaceae</taxon>
        <taxon>Halobacillus</taxon>
    </lineage>
</organism>
<dbReference type="RefSeq" id="WP_089654747.1">
    <property type="nucleotide sequence ID" value="NZ_FNIZ01000030.1"/>
</dbReference>
<proteinExistence type="predicted"/>
<evidence type="ECO:0000313" key="1">
    <source>
        <dbReference type="EMBL" id="SDP73011.1"/>
    </source>
</evidence>
<evidence type="ECO:0000313" key="2">
    <source>
        <dbReference type="Proteomes" id="UP000198860"/>
    </source>
</evidence>
<dbReference type="EMBL" id="FNIZ01000030">
    <property type="protein sequence ID" value="SDP73011.1"/>
    <property type="molecule type" value="Genomic_DNA"/>
</dbReference>
<accession>A0A1H0V3Q6</accession>
<name>A0A1H0V3Q6_HALAD</name>
<sequence>MGLKKMFITIGHYGGSFSAKACYGLLEKAKVSVRIYRRASKNTGQWGKFAEGIEEAEKVDS</sequence>